<evidence type="ECO:0000313" key="2">
    <source>
        <dbReference type="Proteomes" id="UP000829196"/>
    </source>
</evidence>
<name>A0A8T3AW41_DENNO</name>
<reference evidence="1" key="1">
    <citation type="journal article" date="2022" name="Front. Genet.">
        <title>Chromosome-Scale Assembly of the Dendrobium nobile Genome Provides Insights Into the Molecular Mechanism of the Biosynthesis of the Medicinal Active Ingredient of Dendrobium.</title>
        <authorList>
            <person name="Xu Q."/>
            <person name="Niu S.-C."/>
            <person name="Li K.-L."/>
            <person name="Zheng P.-J."/>
            <person name="Zhang X.-J."/>
            <person name="Jia Y."/>
            <person name="Liu Y."/>
            <person name="Niu Y.-X."/>
            <person name="Yu L.-H."/>
            <person name="Chen D.-F."/>
            <person name="Zhang G.-Q."/>
        </authorList>
    </citation>
    <scope>NUCLEOTIDE SEQUENCE</scope>
    <source>
        <tissue evidence="1">Leaf</tissue>
    </source>
</reference>
<accession>A0A8T3AW41</accession>
<gene>
    <name evidence="1" type="ORF">KFK09_018533</name>
</gene>
<sequence length="108" mass="12884">MTKILKGSESQNYIPISHKRQNEYWFSHKTEIILTVSDSNAFSFRFYYKIEFNFTFYIRGANEKQTHESVRTRLVNKLLNRAYRVSNLTSSSSRFSSLLNYRALVQLR</sequence>
<comment type="caution">
    <text evidence="1">The sequence shown here is derived from an EMBL/GenBank/DDBJ whole genome shotgun (WGS) entry which is preliminary data.</text>
</comment>
<proteinExistence type="predicted"/>
<evidence type="ECO:0000313" key="1">
    <source>
        <dbReference type="EMBL" id="KAI0500321.1"/>
    </source>
</evidence>
<organism evidence="1 2">
    <name type="scientific">Dendrobium nobile</name>
    <name type="common">Orchid</name>
    <dbReference type="NCBI Taxonomy" id="94219"/>
    <lineage>
        <taxon>Eukaryota</taxon>
        <taxon>Viridiplantae</taxon>
        <taxon>Streptophyta</taxon>
        <taxon>Embryophyta</taxon>
        <taxon>Tracheophyta</taxon>
        <taxon>Spermatophyta</taxon>
        <taxon>Magnoliopsida</taxon>
        <taxon>Liliopsida</taxon>
        <taxon>Asparagales</taxon>
        <taxon>Orchidaceae</taxon>
        <taxon>Epidendroideae</taxon>
        <taxon>Malaxideae</taxon>
        <taxon>Dendrobiinae</taxon>
        <taxon>Dendrobium</taxon>
    </lineage>
</organism>
<keyword evidence="2" id="KW-1185">Reference proteome</keyword>
<protein>
    <submittedName>
        <fullName evidence="1">Uncharacterized protein</fullName>
    </submittedName>
</protein>
<dbReference type="Proteomes" id="UP000829196">
    <property type="component" value="Unassembled WGS sequence"/>
</dbReference>
<dbReference type="AlphaFoldDB" id="A0A8T3AW41"/>
<dbReference type="EMBL" id="JAGYWB010000013">
    <property type="protein sequence ID" value="KAI0500321.1"/>
    <property type="molecule type" value="Genomic_DNA"/>
</dbReference>